<dbReference type="RefSeq" id="WP_124540062.1">
    <property type="nucleotide sequence ID" value="NZ_QUSW01000002.1"/>
</dbReference>
<evidence type="ECO:0000313" key="2">
    <source>
        <dbReference type="EMBL" id="RQP25156.1"/>
    </source>
</evidence>
<proteinExistence type="predicted"/>
<sequence length="132" mass="14526">MAIRIVRLGEPRAKDEGLRVGTVRRPPRGVPKSEFASRDFYDVWLPNLSPSAELVASALDAAAAKDKAGWKKFTSAFRKEMAAPDASHVLELLVAMSRQANLSVGCYCEDEAWCHRSVLRELLAERGADVKA</sequence>
<dbReference type="OrthoDB" id="9790745at2"/>
<accession>A0A3N7HV02</accession>
<keyword evidence="3" id="KW-1185">Reference proteome</keyword>
<evidence type="ECO:0000313" key="3">
    <source>
        <dbReference type="Proteomes" id="UP000267464"/>
    </source>
</evidence>
<dbReference type="Proteomes" id="UP000267464">
    <property type="component" value="Unassembled WGS sequence"/>
</dbReference>
<comment type="caution">
    <text evidence="2">The sequence shown here is derived from an EMBL/GenBank/DDBJ whole genome shotgun (WGS) entry which is preliminary data.</text>
</comment>
<gene>
    <name evidence="2" type="ORF">DZC73_09925</name>
</gene>
<organism evidence="2 3">
    <name type="scientific">Piscinibacter terrae</name>
    <dbReference type="NCBI Taxonomy" id="2496871"/>
    <lineage>
        <taxon>Bacteria</taxon>
        <taxon>Pseudomonadati</taxon>
        <taxon>Pseudomonadota</taxon>
        <taxon>Betaproteobacteria</taxon>
        <taxon>Burkholderiales</taxon>
        <taxon>Sphaerotilaceae</taxon>
        <taxon>Piscinibacter</taxon>
    </lineage>
</organism>
<dbReference type="EMBL" id="QUSW01000002">
    <property type="protein sequence ID" value="RQP25156.1"/>
    <property type="molecule type" value="Genomic_DNA"/>
</dbReference>
<reference evidence="2 3" key="2">
    <citation type="submission" date="2018-12" db="EMBL/GenBank/DDBJ databases">
        <title>Rhizobacter gummiphilus sp. nov., a rubber-degrading bacterium isolated from the soil of a botanical garden in Japan.</title>
        <authorList>
            <person name="Shunsuke S.S."/>
        </authorList>
    </citation>
    <scope>NUCLEOTIDE SEQUENCE [LARGE SCALE GENOMIC DNA]</scope>
    <source>
        <strain evidence="2 3">S-16</strain>
    </source>
</reference>
<evidence type="ECO:0000259" key="1">
    <source>
        <dbReference type="Pfam" id="PF22751"/>
    </source>
</evidence>
<dbReference type="AlphaFoldDB" id="A0A3N7HV02"/>
<dbReference type="Pfam" id="PF22751">
    <property type="entry name" value="DUF488-N3a"/>
    <property type="match status" value="1"/>
</dbReference>
<feature type="domain" description="DUF488" evidence="1">
    <location>
        <begin position="3"/>
        <end position="127"/>
    </location>
</feature>
<name>A0A3N7HV02_9BURK</name>
<protein>
    <submittedName>
        <fullName evidence="2">DUF488 family protein</fullName>
    </submittedName>
</protein>
<reference evidence="2 3" key="1">
    <citation type="submission" date="2018-08" db="EMBL/GenBank/DDBJ databases">
        <authorList>
            <person name="Khan S.A."/>
            <person name="Jeon C.O."/>
            <person name="Chun B.H."/>
            <person name="Jeong S.E."/>
        </authorList>
    </citation>
    <scope>NUCLEOTIDE SEQUENCE [LARGE SCALE GENOMIC DNA]</scope>
    <source>
        <strain evidence="2 3">S-16</strain>
    </source>
</reference>
<dbReference type="InterPro" id="IPR054495">
    <property type="entry name" value="DUF488-N3a"/>
</dbReference>